<dbReference type="Proteomes" id="UP001293593">
    <property type="component" value="Unassembled WGS sequence"/>
</dbReference>
<comment type="caution">
    <text evidence="1">The sequence shown here is derived from an EMBL/GenBank/DDBJ whole genome shotgun (WGS) entry which is preliminary data.</text>
</comment>
<keyword evidence="2" id="KW-1185">Reference proteome</keyword>
<evidence type="ECO:0000313" key="1">
    <source>
        <dbReference type="EMBL" id="KAK4285488.1"/>
    </source>
</evidence>
<name>A0AAE1N8N3_9FABA</name>
<accession>A0AAE1N8N3</accession>
<dbReference type="EMBL" id="JAWXYG010000001">
    <property type="protein sequence ID" value="KAK4285488.1"/>
    <property type="molecule type" value="Genomic_DNA"/>
</dbReference>
<evidence type="ECO:0000313" key="2">
    <source>
        <dbReference type="Proteomes" id="UP001293593"/>
    </source>
</evidence>
<organism evidence="1 2">
    <name type="scientific">Acacia crassicarpa</name>
    <name type="common">northern wattle</name>
    <dbReference type="NCBI Taxonomy" id="499986"/>
    <lineage>
        <taxon>Eukaryota</taxon>
        <taxon>Viridiplantae</taxon>
        <taxon>Streptophyta</taxon>
        <taxon>Embryophyta</taxon>
        <taxon>Tracheophyta</taxon>
        <taxon>Spermatophyta</taxon>
        <taxon>Magnoliopsida</taxon>
        <taxon>eudicotyledons</taxon>
        <taxon>Gunneridae</taxon>
        <taxon>Pentapetalae</taxon>
        <taxon>rosids</taxon>
        <taxon>fabids</taxon>
        <taxon>Fabales</taxon>
        <taxon>Fabaceae</taxon>
        <taxon>Caesalpinioideae</taxon>
        <taxon>mimosoid clade</taxon>
        <taxon>Acacieae</taxon>
        <taxon>Acacia</taxon>
    </lineage>
</organism>
<proteinExistence type="predicted"/>
<gene>
    <name evidence="1" type="ORF">QN277_002179</name>
</gene>
<reference evidence="1" key="1">
    <citation type="submission" date="2023-10" db="EMBL/GenBank/DDBJ databases">
        <title>Chromosome-level genome of the transformable northern wattle, Acacia crassicarpa.</title>
        <authorList>
            <person name="Massaro I."/>
            <person name="Sinha N.R."/>
            <person name="Poethig S."/>
            <person name="Leichty A.R."/>
        </authorList>
    </citation>
    <scope>NUCLEOTIDE SEQUENCE</scope>
    <source>
        <strain evidence="1">Acra3RX</strain>
        <tissue evidence="1">Leaf</tissue>
    </source>
</reference>
<dbReference type="AlphaFoldDB" id="A0AAE1N8N3"/>
<sequence>MEEVPSQSTVQLSLPMTGNPFLEPNFATMPGATPSTPLLCATAYQYQTLQLPASSQYDNFLKAAGC</sequence>
<protein>
    <submittedName>
        <fullName evidence="1">Uncharacterized protein</fullName>
    </submittedName>
</protein>